<comment type="caution">
    <text evidence="1">The sequence shown here is derived from an EMBL/GenBank/DDBJ whole genome shotgun (WGS) entry which is preliminary data.</text>
</comment>
<protein>
    <submittedName>
        <fullName evidence="1">Uncharacterized protein</fullName>
    </submittedName>
</protein>
<dbReference type="EMBL" id="CAMAPE010000045">
    <property type="protein sequence ID" value="CAH9104115.1"/>
    <property type="molecule type" value="Genomic_DNA"/>
</dbReference>
<dbReference type="AlphaFoldDB" id="A0A9P1EGJ6"/>
<reference evidence="1" key="1">
    <citation type="submission" date="2022-07" db="EMBL/GenBank/DDBJ databases">
        <authorList>
            <person name="Macas J."/>
            <person name="Novak P."/>
            <person name="Neumann P."/>
        </authorList>
    </citation>
    <scope>NUCLEOTIDE SEQUENCE</scope>
</reference>
<sequence length="20" mass="2415">MLNIVCFLLNNIMIRSIIYM</sequence>
<evidence type="ECO:0000313" key="1">
    <source>
        <dbReference type="EMBL" id="CAH9104115.1"/>
    </source>
</evidence>
<gene>
    <name evidence="1" type="ORF">CEURO_LOCUS16422</name>
</gene>
<dbReference type="Proteomes" id="UP001152484">
    <property type="component" value="Unassembled WGS sequence"/>
</dbReference>
<name>A0A9P1EGJ6_CUSEU</name>
<organism evidence="1 2">
    <name type="scientific">Cuscuta europaea</name>
    <name type="common">European dodder</name>
    <dbReference type="NCBI Taxonomy" id="41803"/>
    <lineage>
        <taxon>Eukaryota</taxon>
        <taxon>Viridiplantae</taxon>
        <taxon>Streptophyta</taxon>
        <taxon>Embryophyta</taxon>
        <taxon>Tracheophyta</taxon>
        <taxon>Spermatophyta</taxon>
        <taxon>Magnoliopsida</taxon>
        <taxon>eudicotyledons</taxon>
        <taxon>Gunneridae</taxon>
        <taxon>Pentapetalae</taxon>
        <taxon>asterids</taxon>
        <taxon>lamiids</taxon>
        <taxon>Solanales</taxon>
        <taxon>Convolvulaceae</taxon>
        <taxon>Cuscuteae</taxon>
        <taxon>Cuscuta</taxon>
        <taxon>Cuscuta subgen. Cuscuta</taxon>
    </lineage>
</organism>
<accession>A0A9P1EGJ6</accession>
<keyword evidence="2" id="KW-1185">Reference proteome</keyword>
<proteinExistence type="predicted"/>
<evidence type="ECO:0000313" key="2">
    <source>
        <dbReference type="Proteomes" id="UP001152484"/>
    </source>
</evidence>